<dbReference type="GO" id="GO:0005840">
    <property type="term" value="C:ribosome"/>
    <property type="evidence" value="ECO:0007669"/>
    <property type="project" value="UniProtKB-KW"/>
</dbReference>
<evidence type="ECO:0000313" key="5">
    <source>
        <dbReference type="Proteomes" id="UP000002899"/>
    </source>
</evidence>
<comment type="similarity">
    <text evidence="1">Belongs to the universal ribosomal protein uS19 family.</text>
</comment>
<dbReference type="InterPro" id="IPR023575">
    <property type="entry name" value="Ribosomal_uS19_SF"/>
</dbReference>
<keyword evidence="2 4" id="KW-0689">Ribosomal protein</keyword>
<dbReference type="Gene3D" id="3.30.860.10">
    <property type="entry name" value="30s Ribosomal Protein S19, Chain A"/>
    <property type="match status" value="1"/>
</dbReference>
<evidence type="ECO:0000256" key="2">
    <source>
        <dbReference type="ARBA" id="ARBA00022980"/>
    </source>
</evidence>
<organism evidence="4 5">
    <name type="scientific">Babesia microti (strain RI)</name>
    <dbReference type="NCBI Taxonomy" id="1133968"/>
    <lineage>
        <taxon>Eukaryota</taxon>
        <taxon>Sar</taxon>
        <taxon>Alveolata</taxon>
        <taxon>Apicomplexa</taxon>
        <taxon>Aconoidasida</taxon>
        <taxon>Piroplasmida</taxon>
        <taxon>Babesiidae</taxon>
        <taxon>Babesia</taxon>
    </lineage>
</organism>
<evidence type="ECO:0000256" key="3">
    <source>
        <dbReference type="ARBA" id="ARBA00023274"/>
    </source>
</evidence>
<keyword evidence="4" id="KW-0933">Apicoplast</keyword>
<dbReference type="AlphaFoldDB" id="A0A068W5Y3"/>
<dbReference type="Pfam" id="PF00203">
    <property type="entry name" value="Ribosomal_S19"/>
    <property type="match status" value="1"/>
</dbReference>
<evidence type="ECO:0000256" key="1">
    <source>
        <dbReference type="ARBA" id="ARBA00007345"/>
    </source>
</evidence>
<evidence type="ECO:0000313" key="4">
    <source>
        <dbReference type="EMBL" id="CDR32589.1"/>
    </source>
</evidence>
<keyword evidence="4" id="KW-0934">Plastid</keyword>
<reference evidence="4" key="1">
    <citation type="submission" date="2014-04" db="EMBL/GenBank/DDBJ databases">
        <title>Structure and function of the apicoplast genome of the human pathogen Babesia microti.</title>
        <authorList>
            <person name="Garg A."/>
            <person name="Stein A."/>
            <person name="Zhao W."/>
            <person name="Dwivedi A."/>
            <person name="Frutos R."/>
            <person name="Cornillot E."/>
            <person name="Ben Mamoun C."/>
        </authorList>
    </citation>
    <scope>NUCLEOTIDE SEQUENCE [LARGE SCALE GENOMIC DNA]</scope>
    <source>
        <strain evidence="4">RI</strain>
    </source>
</reference>
<name>A0A068W5Y3_BABMR</name>
<accession>A0A068W5Y3</accession>
<dbReference type="KEGG" id="bmic:B661_pgp28"/>
<dbReference type="VEuPathDB" id="PiroplasmaDB:BmR1_api00270"/>
<geneLocation type="apicoplast" evidence="4"/>
<dbReference type="GeneID" id="32877938"/>
<protein>
    <submittedName>
        <fullName evidence="4">Ribosomal protein S19</fullName>
    </submittedName>
</protein>
<proteinExistence type="inferred from homology"/>
<dbReference type="InterPro" id="IPR002222">
    <property type="entry name" value="Ribosomal_uS19"/>
</dbReference>
<dbReference type="PIRSF" id="PIRSF002144">
    <property type="entry name" value="Ribosomal_S19"/>
    <property type="match status" value="1"/>
</dbReference>
<sequence>MIFDKNFYRKINNKNKKYKKFIIKTRNRNILLTKYLLNSILKVYNGKSYIPIIVNYNKLNYKLKNFIYTINKRKFFKNKFIKKCQK</sequence>
<dbReference type="Proteomes" id="UP000002899">
    <property type="component" value="Apicoplast Pltd"/>
</dbReference>
<keyword evidence="5" id="KW-1185">Reference proteome</keyword>
<dbReference type="RefSeq" id="YP_009363158.1">
    <property type="nucleotide sequence ID" value="NC_034636.1"/>
</dbReference>
<dbReference type="EMBL" id="LK028575">
    <property type="protein sequence ID" value="CDR32589.1"/>
    <property type="molecule type" value="Genomic_DNA"/>
</dbReference>
<gene>
    <name evidence="4" type="primary">rps19</name>
</gene>
<dbReference type="GO" id="GO:1990904">
    <property type="term" value="C:ribonucleoprotein complex"/>
    <property type="evidence" value="ECO:0007669"/>
    <property type="project" value="UniProtKB-KW"/>
</dbReference>
<dbReference type="GO" id="GO:0006412">
    <property type="term" value="P:translation"/>
    <property type="evidence" value="ECO:0007669"/>
    <property type="project" value="InterPro"/>
</dbReference>
<keyword evidence="3" id="KW-0687">Ribonucleoprotein</keyword>
<dbReference type="GO" id="GO:0003735">
    <property type="term" value="F:structural constituent of ribosome"/>
    <property type="evidence" value="ECO:0007669"/>
    <property type="project" value="InterPro"/>
</dbReference>
<dbReference type="SUPFAM" id="SSF54570">
    <property type="entry name" value="Ribosomal protein S19"/>
    <property type="match status" value="1"/>
</dbReference>